<sequence>MPSASDEHIKEYWPYLCRFIREYSKVDEQLYSNIAAKDLISLITDEPDAHILKSTSIKPAAPKKSDKKRKNLSGDTPPQKKLIKIDSQINEHVEEKKRIAAQHKKTVQPYMLFVGGPEKFTSFYVIVDDFKYEVDNPLNALKLNFEVFFFGNYKFPESCYNIWIFIQKFLFKTSTVGNKYPAKIKKMNGFIKYEHFFNLPLLSDNMTEQSLSFISDLYNYNDLPRARVQNIIDSCSNFVKNSPLNTFITGLIQRLEDLGERSENLYDFREIQDVLSNPFKDLTSEFRRLEAFKSNGTYVPPQKIKIGEREDYRNSEGVTKLVKIPVTIEYISITVSLKNFLELPNIFESILDYMGTLSDESSIHQNVLKGQLWKVKKKSIGDKLLLPLVLYHDDYETNNPLGSHRGLAKTGAVYINIPCLPPNLQSNLENIFVPLLFNSLDEKDFSYQIILNKLLEELKELQTTGLILFENTPSEKTIFFFIIHCCW</sequence>
<gene>
    <name evidence="2" type="ORF">HICCMSTLAB_LOCUS471</name>
</gene>
<proteinExistence type="predicted"/>
<name>A0A8J2EI33_COTCN</name>
<dbReference type="EMBL" id="CAJNRD030001114">
    <property type="protein sequence ID" value="CAG5073528.1"/>
    <property type="molecule type" value="Genomic_DNA"/>
</dbReference>
<keyword evidence="3" id="KW-1185">Reference proteome</keyword>
<evidence type="ECO:0000256" key="1">
    <source>
        <dbReference type="SAM" id="MobiDB-lite"/>
    </source>
</evidence>
<evidence type="ECO:0000313" key="2">
    <source>
        <dbReference type="EMBL" id="CAG5073528.1"/>
    </source>
</evidence>
<feature type="region of interest" description="Disordered" evidence="1">
    <location>
        <begin position="54"/>
        <end position="79"/>
    </location>
</feature>
<protein>
    <submittedName>
        <fullName evidence="2">Uncharacterized protein</fullName>
    </submittedName>
</protein>
<reference evidence="2" key="1">
    <citation type="submission" date="2021-04" db="EMBL/GenBank/DDBJ databases">
        <authorList>
            <person name="Chebbi M.A.C M."/>
        </authorList>
    </citation>
    <scope>NUCLEOTIDE SEQUENCE</scope>
</reference>
<comment type="caution">
    <text evidence="2">The sequence shown here is derived from an EMBL/GenBank/DDBJ whole genome shotgun (WGS) entry which is preliminary data.</text>
</comment>
<dbReference type="AlphaFoldDB" id="A0A8J2EI33"/>
<evidence type="ECO:0000313" key="3">
    <source>
        <dbReference type="Proteomes" id="UP000786811"/>
    </source>
</evidence>
<accession>A0A8J2EI33</accession>
<dbReference type="Proteomes" id="UP000786811">
    <property type="component" value="Unassembled WGS sequence"/>
</dbReference>
<dbReference type="OrthoDB" id="10045355at2759"/>
<organism evidence="2 3">
    <name type="scientific">Cotesia congregata</name>
    <name type="common">Parasitoid wasp</name>
    <name type="synonym">Apanteles congregatus</name>
    <dbReference type="NCBI Taxonomy" id="51543"/>
    <lineage>
        <taxon>Eukaryota</taxon>
        <taxon>Metazoa</taxon>
        <taxon>Ecdysozoa</taxon>
        <taxon>Arthropoda</taxon>
        <taxon>Hexapoda</taxon>
        <taxon>Insecta</taxon>
        <taxon>Pterygota</taxon>
        <taxon>Neoptera</taxon>
        <taxon>Endopterygota</taxon>
        <taxon>Hymenoptera</taxon>
        <taxon>Apocrita</taxon>
        <taxon>Ichneumonoidea</taxon>
        <taxon>Braconidae</taxon>
        <taxon>Microgastrinae</taxon>
        <taxon>Cotesia</taxon>
    </lineage>
</organism>